<organism evidence="8 9">
    <name type="scientific">Alternaria tenuissima</name>
    <dbReference type="NCBI Taxonomy" id="119927"/>
    <lineage>
        <taxon>Eukaryota</taxon>
        <taxon>Fungi</taxon>
        <taxon>Dikarya</taxon>
        <taxon>Ascomycota</taxon>
        <taxon>Pezizomycotina</taxon>
        <taxon>Dothideomycetes</taxon>
        <taxon>Pleosporomycetidae</taxon>
        <taxon>Pleosporales</taxon>
        <taxon>Pleosporineae</taxon>
        <taxon>Pleosporaceae</taxon>
        <taxon>Alternaria</taxon>
        <taxon>Alternaria sect. Alternaria</taxon>
        <taxon>Alternaria alternata complex</taxon>
    </lineage>
</organism>
<dbReference type="GO" id="GO:0004497">
    <property type="term" value="F:monooxygenase activity"/>
    <property type="evidence" value="ECO:0007669"/>
    <property type="project" value="UniProtKB-KW"/>
</dbReference>
<keyword evidence="5" id="KW-0560">Oxidoreductase</keyword>
<evidence type="ECO:0000256" key="5">
    <source>
        <dbReference type="ARBA" id="ARBA00023002"/>
    </source>
</evidence>
<keyword evidence="7" id="KW-0503">Monooxygenase</keyword>
<dbReference type="InterPro" id="IPR036396">
    <property type="entry name" value="Cyt_P450_sf"/>
</dbReference>
<gene>
    <name evidence="8" type="ORF">AA0114_g10188</name>
</gene>
<keyword evidence="4" id="KW-0479">Metal-binding</keyword>
<reference evidence="9" key="1">
    <citation type="journal article" date="2019" name="bioRxiv">
        <title>Genomics, evolutionary history and diagnostics of the Alternaria alternata species group including apple and Asian pear pathotypes.</title>
        <authorList>
            <person name="Armitage A.D."/>
            <person name="Cockerton H.M."/>
            <person name="Sreenivasaprasad S."/>
            <person name="Woodhall J.W."/>
            <person name="Lane C.R."/>
            <person name="Harrison R.J."/>
            <person name="Clarkson J.P."/>
        </authorList>
    </citation>
    <scope>NUCLEOTIDE SEQUENCE [LARGE SCALE GENOMIC DNA]</scope>
    <source>
        <strain evidence="9">FERA 1082</strain>
    </source>
</reference>
<evidence type="ECO:0000256" key="4">
    <source>
        <dbReference type="ARBA" id="ARBA00022723"/>
    </source>
</evidence>
<dbReference type="EMBL" id="PDXA01000044">
    <property type="protein sequence ID" value="RYN43567.1"/>
    <property type="molecule type" value="Genomic_DNA"/>
</dbReference>
<dbReference type="AlphaFoldDB" id="A0A4Q4M777"/>
<keyword evidence="6" id="KW-0408">Iron</keyword>
<dbReference type="Proteomes" id="UP000292402">
    <property type="component" value="Unassembled WGS sequence"/>
</dbReference>
<evidence type="ECO:0000256" key="1">
    <source>
        <dbReference type="ARBA" id="ARBA00001971"/>
    </source>
</evidence>
<comment type="cofactor">
    <cofactor evidence="1">
        <name>heme</name>
        <dbReference type="ChEBI" id="CHEBI:30413"/>
    </cofactor>
</comment>
<comment type="caution">
    <text evidence="8">The sequence shown here is derived from an EMBL/GenBank/DDBJ whole genome shotgun (WGS) entry which is preliminary data.</text>
</comment>
<evidence type="ECO:0000256" key="6">
    <source>
        <dbReference type="ARBA" id="ARBA00023004"/>
    </source>
</evidence>
<dbReference type="GO" id="GO:0005506">
    <property type="term" value="F:iron ion binding"/>
    <property type="evidence" value="ECO:0007669"/>
    <property type="project" value="InterPro"/>
</dbReference>
<proteinExistence type="inferred from homology"/>
<evidence type="ECO:0000256" key="2">
    <source>
        <dbReference type="ARBA" id="ARBA00010617"/>
    </source>
</evidence>
<name>A0A4Q4M777_9PLEO</name>
<evidence type="ECO:0000256" key="7">
    <source>
        <dbReference type="ARBA" id="ARBA00023033"/>
    </source>
</evidence>
<protein>
    <submittedName>
        <fullName evidence="8">Uncharacterized protein</fullName>
    </submittedName>
</protein>
<evidence type="ECO:0000313" key="8">
    <source>
        <dbReference type="EMBL" id="RYN43567.1"/>
    </source>
</evidence>
<evidence type="ECO:0000313" key="9">
    <source>
        <dbReference type="Proteomes" id="UP000292402"/>
    </source>
</evidence>
<dbReference type="GO" id="GO:0020037">
    <property type="term" value="F:heme binding"/>
    <property type="evidence" value="ECO:0007669"/>
    <property type="project" value="InterPro"/>
</dbReference>
<comment type="similarity">
    <text evidence="2">Belongs to the cytochrome P450 family.</text>
</comment>
<dbReference type="Gene3D" id="1.10.630.10">
    <property type="entry name" value="Cytochrome P450"/>
    <property type="match status" value="1"/>
</dbReference>
<accession>A0A4Q4M777</accession>
<dbReference type="PANTHER" id="PTHR46206">
    <property type="entry name" value="CYTOCHROME P450"/>
    <property type="match status" value="1"/>
</dbReference>
<sequence length="62" mass="7067">MQLLDSARKESKRLKPIQITIMLRSTLEDYTLPDRTFVPKAHLVSVSTHAMRDPQVNTDATT</sequence>
<dbReference type="SUPFAM" id="SSF48264">
    <property type="entry name" value="Cytochrome P450"/>
    <property type="match status" value="1"/>
</dbReference>
<keyword evidence="3" id="KW-0349">Heme</keyword>
<dbReference type="GO" id="GO:0016705">
    <property type="term" value="F:oxidoreductase activity, acting on paired donors, with incorporation or reduction of molecular oxygen"/>
    <property type="evidence" value="ECO:0007669"/>
    <property type="project" value="InterPro"/>
</dbReference>
<evidence type="ECO:0000256" key="3">
    <source>
        <dbReference type="ARBA" id="ARBA00022617"/>
    </source>
</evidence>
<dbReference type="PANTHER" id="PTHR46206:SF2">
    <property type="entry name" value="CYTOCHROME P450 MONOOXYGENASE AUSG-RELATED"/>
    <property type="match status" value="1"/>
</dbReference>